<name>A0A183LCD0_9TREM</name>
<dbReference type="EMBL" id="UZAI01000321">
    <property type="protein sequence ID" value="VDO51354.1"/>
    <property type="molecule type" value="Genomic_DNA"/>
</dbReference>
<dbReference type="AlphaFoldDB" id="A0A183LCD0"/>
<evidence type="ECO:0000313" key="1">
    <source>
        <dbReference type="EMBL" id="VDO51354.1"/>
    </source>
</evidence>
<sequence>MVVGSSRQETLNSGFVLLGTCQRGEQKSNASHDKITEPLNWYCSEQQQKWEQSNVIEHEITEHVNKI</sequence>
<evidence type="ECO:0000313" key="2">
    <source>
        <dbReference type="Proteomes" id="UP000277204"/>
    </source>
</evidence>
<accession>A0A183LCD0</accession>
<proteinExistence type="predicted"/>
<dbReference type="Proteomes" id="UP000277204">
    <property type="component" value="Unassembled WGS sequence"/>
</dbReference>
<protein>
    <submittedName>
        <fullName evidence="1">Uncharacterized protein</fullName>
    </submittedName>
</protein>
<organism evidence="1 2">
    <name type="scientific">Schistosoma margrebowiei</name>
    <dbReference type="NCBI Taxonomy" id="48269"/>
    <lineage>
        <taxon>Eukaryota</taxon>
        <taxon>Metazoa</taxon>
        <taxon>Spiralia</taxon>
        <taxon>Lophotrochozoa</taxon>
        <taxon>Platyhelminthes</taxon>
        <taxon>Trematoda</taxon>
        <taxon>Digenea</taxon>
        <taxon>Strigeidida</taxon>
        <taxon>Schistosomatoidea</taxon>
        <taxon>Schistosomatidae</taxon>
        <taxon>Schistosoma</taxon>
    </lineage>
</organism>
<keyword evidence="2" id="KW-1185">Reference proteome</keyword>
<reference evidence="1 2" key="1">
    <citation type="submission" date="2018-11" db="EMBL/GenBank/DDBJ databases">
        <authorList>
            <consortium name="Pathogen Informatics"/>
        </authorList>
    </citation>
    <scope>NUCLEOTIDE SEQUENCE [LARGE SCALE GENOMIC DNA]</scope>
    <source>
        <strain evidence="1 2">Zambia</strain>
    </source>
</reference>
<gene>
    <name evidence="1" type="ORF">SMRZ_LOCUS1455</name>
</gene>